<keyword evidence="7" id="KW-0472">Membrane</keyword>
<dbReference type="GO" id="GO:0005524">
    <property type="term" value="F:ATP binding"/>
    <property type="evidence" value="ECO:0007669"/>
    <property type="project" value="UniProtKB-KW"/>
</dbReference>
<dbReference type="PROSITE" id="PS51866">
    <property type="entry name" value="MOP"/>
    <property type="match status" value="1"/>
</dbReference>
<dbReference type="SUPFAM" id="SSF52540">
    <property type="entry name" value="P-loop containing nucleoside triphosphate hydrolases"/>
    <property type="match status" value="1"/>
</dbReference>
<evidence type="ECO:0000256" key="7">
    <source>
        <dbReference type="ARBA" id="ARBA00023136"/>
    </source>
</evidence>
<evidence type="ECO:0000313" key="12">
    <source>
        <dbReference type="Proteomes" id="UP000550714"/>
    </source>
</evidence>
<dbReference type="InterPro" id="IPR017871">
    <property type="entry name" value="ABC_transporter-like_CS"/>
</dbReference>
<dbReference type="InterPro" id="IPR003439">
    <property type="entry name" value="ABC_transporter-like_ATP-bd"/>
</dbReference>
<name>A0A839RXG1_9PSEU</name>
<dbReference type="PROSITE" id="PS50893">
    <property type="entry name" value="ABC_TRANSPORTER_2"/>
    <property type="match status" value="1"/>
</dbReference>
<accession>A0A839RXG1</accession>
<keyword evidence="2" id="KW-1003">Cell membrane</keyword>
<evidence type="ECO:0000256" key="6">
    <source>
        <dbReference type="ARBA" id="ARBA00022967"/>
    </source>
</evidence>
<keyword evidence="1" id="KW-0813">Transport</keyword>
<evidence type="ECO:0000256" key="2">
    <source>
        <dbReference type="ARBA" id="ARBA00022475"/>
    </source>
</evidence>
<dbReference type="InterPro" id="IPR027417">
    <property type="entry name" value="P-loop_NTPase"/>
</dbReference>
<evidence type="ECO:0000256" key="5">
    <source>
        <dbReference type="ARBA" id="ARBA00022840"/>
    </source>
</evidence>
<dbReference type="Proteomes" id="UP000550714">
    <property type="component" value="Unassembled WGS sequence"/>
</dbReference>
<comment type="caution">
    <text evidence="11">The sequence shown here is derived from an EMBL/GenBank/DDBJ whole genome shotgun (WGS) entry which is preliminary data.</text>
</comment>
<feature type="domain" description="ABC transporter" evidence="9">
    <location>
        <begin position="3"/>
        <end position="256"/>
    </location>
</feature>
<evidence type="ECO:0000256" key="8">
    <source>
        <dbReference type="PROSITE-ProRule" id="PRU01213"/>
    </source>
</evidence>
<dbReference type="InterPro" id="IPR003593">
    <property type="entry name" value="AAA+_ATPase"/>
</dbReference>
<organism evidence="11 12">
    <name type="scientific">Prauserella isguenensis</name>
    <dbReference type="NCBI Taxonomy" id="1470180"/>
    <lineage>
        <taxon>Bacteria</taxon>
        <taxon>Bacillati</taxon>
        <taxon>Actinomycetota</taxon>
        <taxon>Actinomycetes</taxon>
        <taxon>Pseudonocardiales</taxon>
        <taxon>Pseudonocardiaceae</taxon>
        <taxon>Prauserella</taxon>
    </lineage>
</organism>
<keyword evidence="5 11" id="KW-0067">ATP-binding</keyword>
<dbReference type="AlphaFoldDB" id="A0A839RXG1"/>
<dbReference type="SUPFAM" id="SSF50331">
    <property type="entry name" value="MOP-like"/>
    <property type="match status" value="1"/>
</dbReference>
<keyword evidence="12" id="KW-1185">Reference proteome</keyword>
<evidence type="ECO:0000259" key="10">
    <source>
        <dbReference type="PROSITE" id="PS51866"/>
    </source>
</evidence>
<dbReference type="InterPro" id="IPR008995">
    <property type="entry name" value="Mo/tungstate-bd_C_term_dom"/>
</dbReference>
<dbReference type="PANTHER" id="PTHR43514">
    <property type="entry name" value="ABC TRANSPORTER I FAMILY MEMBER 10"/>
    <property type="match status" value="1"/>
</dbReference>
<evidence type="ECO:0000313" key="11">
    <source>
        <dbReference type="EMBL" id="MBB3050328.1"/>
    </source>
</evidence>
<dbReference type="Gene3D" id="3.40.50.300">
    <property type="entry name" value="P-loop containing nucleotide triphosphate hydrolases"/>
    <property type="match status" value="1"/>
</dbReference>
<keyword evidence="3 8" id="KW-0500">Molybdenum</keyword>
<dbReference type="EMBL" id="JACHWU010000001">
    <property type="protein sequence ID" value="MBB3050328.1"/>
    <property type="molecule type" value="Genomic_DNA"/>
</dbReference>
<dbReference type="Pfam" id="PF00005">
    <property type="entry name" value="ABC_tran"/>
    <property type="match status" value="1"/>
</dbReference>
<sequence length="392" mass="39757">MSLHVDVAVRRGRFTLDVAFEVPAGGVLAVLGPNGSGKSTLLQCLAGLLVPGRGTVTLGGRTLTSVPGVQVPVHDRGIGLLAQDPLLLPHLTVVENVAFGPRSQGVSRVRARAQARAWLKEVDAAGFARRRPAQLSGGQAQRVAVARALAGGPRALLLDEPLSALDVDASPAVRGLLRRVLRRSHSRDGHSGDELSGTGREVTGGDRCAVLVTHDPLDALALADDVVVLDAGRIVERGPVKEVLAAPRTPFTARIAGLNLVSGLAADGGLRATDGRFVAGVPSGDCVAGEPAVAVFAPGAVAVHPADAPHTGSPRNVVDARVSSLEPHGAVISLRTAGEAGAEAGIAADLTPASVAELGLEPGSPVRLEVKAAAVAVHPAVESPSPFPAAEP</sequence>
<dbReference type="GO" id="GO:0016887">
    <property type="term" value="F:ATP hydrolysis activity"/>
    <property type="evidence" value="ECO:0007669"/>
    <property type="project" value="InterPro"/>
</dbReference>
<dbReference type="PANTHER" id="PTHR43514:SF1">
    <property type="entry name" value="SULFATE_THIOSULFATE IMPORT ATP-BINDING PROTEIN CYSA"/>
    <property type="match status" value="1"/>
</dbReference>
<dbReference type="Pfam" id="PF03459">
    <property type="entry name" value="TOBE"/>
    <property type="match status" value="1"/>
</dbReference>
<evidence type="ECO:0000256" key="3">
    <source>
        <dbReference type="ARBA" id="ARBA00022505"/>
    </source>
</evidence>
<proteinExistence type="predicted"/>
<protein>
    <submittedName>
        <fullName evidence="11">Molybdate transport system ATP-binding protein</fullName>
    </submittedName>
</protein>
<evidence type="ECO:0000259" key="9">
    <source>
        <dbReference type="PROSITE" id="PS50893"/>
    </source>
</evidence>
<reference evidence="11 12" key="1">
    <citation type="submission" date="2020-08" db="EMBL/GenBank/DDBJ databases">
        <title>Genomic Encyclopedia of Type Strains, Phase III (KMG-III): the genomes of soil and plant-associated and newly described type strains.</title>
        <authorList>
            <person name="Whitman W."/>
        </authorList>
    </citation>
    <scope>NUCLEOTIDE SEQUENCE [LARGE SCALE GENOMIC DNA]</scope>
    <source>
        <strain evidence="11 12">CECT 8577</strain>
    </source>
</reference>
<gene>
    <name evidence="11" type="ORF">FHS23_001323</name>
</gene>
<dbReference type="SMART" id="SM00382">
    <property type="entry name" value="AAA"/>
    <property type="match status" value="1"/>
</dbReference>
<evidence type="ECO:0000256" key="1">
    <source>
        <dbReference type="ARBA" id="ARBA00022448"/>
    </source>
</evidence>
<keyword evidence="6" id="KW-1278">Translocase</keyword>
<dbReference type="InterPro" id="IPR004606">
    <property type="entry name" value="Mop_domain"/>
</dbReference>
<dbReference type="InterPro" id="IPR050334">
    <property type="entry name" value="Molybdenum_import_ModC"/>
</dbReference>
<dbReference type="Gene3D" id="2.40.50.100">
    <property type="match status" value="1"/>
</dbReference>
<dbReference type="RefSeq" id="WP_183649340.1">
    <property type="nucleotide sequence ID" value="NZ_JACHWU010000001.1"/>
</dbReference>
<dbReference type="InterPro" id="IPR005116">
    <property type="entry name" value="Transp-assoc_OB_typ1"/>
</dbReference>
<dbReference type="GO" id="GO:0015689">
    <property type="term" value="P:molybdate ion transport"/>
    <property type="evidence" value="ECO:0007669"/>
    <property type="project" value="InterPro"/>
</dbReference>
<evidence type="ECO:0000256" key="4">
    <source>
        <dbReference type="ARBA" id="ARBA00022741"/>
    </source>
</evidence>
<feature type="domain" description="Mop" evidence="10">
    <location>
        <begin position="311"/>
        <end position="379"/>
    </location>
</feature>
<keyword evidence="4" id="KW-0547">Nucleotide-binding</keyword>
<dbReference type="PROSITE" id="PS00211">
    <property type="entry name" value="ABC_TRANSPORTER_1"/>
    <property type="match status" value="1"/>
</dbReference>